<evidence type="ECO:0000313" key="1">
    <source>
        <dbReference type="EMBL" id="OZV70544.1"/>
    </source>
</evidence>
<gene>
    <name evidence="1" type="ORF">CA834_00045</name>
</gene>
<organism evidence="1 2">
    <name type="scientific">Winogradskyella aurantia</name>
    <dbReference type="NCBI Taxonomy" id="1915063"/>
    <lineage>
        <taxon>Bacteria</taxon>
        <taxon>Pseudomonadati</taxon>
        <taxon>Bacteroidota</taxon>
        <taxon>Flavobacteriia</taxon>
        <taxon>Flavobacteriales</taxon>
        <taxon>Flavobacteriaceae</taxon>
        <taxon>Winogradskyella</taxon>
    </lineage>
</organism>
<proteinExistence type="predicted"/>
<dbReference type="EMBL" id="NGJN01000001">
    <property type="protein sequence ID" value="OZV70544.1"/>
    <property type="molecule type" value="Genomic_DNA"/>
</dbReference>
<reference evidence="1 2" key="1">
    <citation type="submission" date="2017-05" db="EMBL/GenBank/DDBJ databases">
        <title>The draft genome sequence of Idiomarina salinarum WNB302.</title>
        <authorList>
            <person name="Sun Y."/>
            <person name="Chen B."/>
            <person name="Du Z."/>
        </authorList>
    </citation>
    <scope>NUCLEOTIDE SEQUENCE [LARGE SCALE GENOMIC DNA]</scope>
    <source>
        <strain evidence="1 2">WNB302</strain>
    </source>
</reference>
<name>A0A265UYZ9_9FLAO</name>
<evidence type="ECO:0000313" key="2">
    <source>
        <dbReference type="Proteomes" id="UP000216840"/>
    </source>
</evidence>
<dbReference type="Proteomes" id="UP000216840">
    <property type="component" value="Unassembled WGS sequence"/>
</dbReference>
<dbReference type="AlphaFoldDB" id="A0A265UYZ9"/>
<keyword evidence="2" id="KW-1185">Reference proteome</keyword>
<protein>
    <submittedName>
        <fullName evidence="1">Uncharacterized protein</fullName>
    </submittedName>
</protein>
<sequence length="78" mass="9038">MYRSTMTANTSVKPLLTSKQVRFWYENEKIINSKTILEKRTSLYSLIIGRQLASHREAYIEEFIRLGIQGPGPNAKYS</sequence>
<accession>A0A265UYZ9</accession>
<comment type="caution">
    <text evidence="1">The sequence shown here is derived from an EMBL/GenBank/DDBJ whole genome shotgun (WGS) entry which is preliminary data.</text>
</comment>